<dbReference type="InterPro" id="IPR029071">
    <property type="entry name" value="Ubiquitin-like_domsf"/>
</dbReference>
<dbReference type="InterPro" id="IPR025197">
    <property type="entry name" value="DUF4116"/>
</dbReference>
<sequence length="168" mass="17848">MGRALRVVGGLTGDVLCTVDAGPSLTVHGLKEAVEREAGIPFLTQLLLAGDQRLHDSDVLTEALDARDCAGPAVVTLLRLDPAKVSALELARRGGPLSTLDEAYSLDRDVVLAAVARNGYALGWAAPRFRSDREVVLAATRSWCGALQLAAKELQRDPELLRAAGARR</sequence>
<dbReference type="Gene3D" id="3.10.20.90">
    <property type="entry name" value="Phosphatidylinositol 3-kinase Catalytic Subunit, Chain A, domain 1"/>
    <property type="match status" value="1"/>
</dbReference>
<dbReference type="AlphaFoldDB" id="A0A7S4VTF0"/>
<dbReference type="InterPro" id="IPR000626">
    <property type="entry name" value="Ubiquitin-like_dom"/>
</dbReference>
<dbReference type="Pfam" id="PF13475">
    <property type="entry name" value="DUF4116"/>
    <property type="match status" value="1"/>
</dbReference>
<dbReference type="SUPFAM" id="SSF54236">
    <property type="entry name" value="Ubiquitin-like"/>
    <property type="match status" value="1"/>
</dbReference>
<dbReference type="EMBL" id="HBNR01052881">
    <property type="protein sequence ID" value="CAE4617973.1"/>
    <property type="molecule type" value="Transcribed_RNA"/>
</dbReference>
<name>A0A7S4VTF0_9DINO</name>
<protein>
    <recommendedName>
        <fullName evidence="1">Ubiquitin-like domain-containing protein</fullName>
    </recommendedName>
</protein>
<proteinExistence type="predicted"/>
<organism evidence="2">
    <name type="scientific">Alexandrium monilatum</name>
    <dbReference type="NCBI Taxonomy" id="311494"/>
    <lineage>
        <taxon>Eukaryota</taxon>
        <taxon>Sar</taxon>
        <taxon>Alveolata</taxon>
        <taxon>Dinophyceae</taxon>
        <taxon>Gonyaulacales</taxon>
        <taxon>Pyrocystaceae</taxon>
        <taxon>Alexandrium</taxon>
    </lineage>
</organism>
<gene>
    <name evidence="2" type="ORF">AMON00008_LOCUS37113</name>
</gene>
<dbReference type="CDD" id="cd17039">
    <property type="entry name" value="Ubl_ubiquitin_like"/>
    <property type="match status" value="1"/>
</dbReference>
<dbReference type="PROSITE" id="PS50053">
    <property type="entry name" value="UBIQUITIN_2"/>
    <property type="match status" value="1"/>
</dbReference>
<reference evidence="2" key="1">
    <citation type="submission" date="2021-01" db="EMBL/GenBank/DDBJ databases">
        <authorList>
            <person name="Corre E."/>
            <person name="Pelletier E."/>
            <person name="Niang G."/>
            <person name="Scheremetjew M."/>
            <person name="Finn R."/>
            <person name="Kale V."/>
            <person name="Holt S."/>
            <person name="Cochrane G."/>
            <person name="Meng A."/>
            <person name="Brown T."/>
            <person name="Cohen L."/>
        </authorList>
    </citation>
    <scope>NUCLEOTIDE SEQUENCE</scope>
    <source>
        <strain evidence="2">CCMP3105</strain>
    </source>
</reference>
<evidence type="ECO:0000259" key="1">
    <source>
        <dbReference type="PROSITE" id="PS50053"/>
    </source>
</evidence>
<accession>A0A7S4VTF0</accession>
<feature type="domain" description="Ubiquitin-like" evidence="1">
    <location>
        <begin position="1"/>
        <end position="62"/>
    </location>
</feature>
<evidence type="ECO:0000313" key="2">
    <source>
        <dbReference type="EMBL" id="CAE4617973.1"/>
    </source>
</evidence>